<evidence type="ECO:0000259" key="2">
    <source>
        <dbReference type="PROSITE" id="PS50821"/>
    </source>
</evidence>
<dbReference type="Gene3D" id="3.30.420.10">
    <property type="entry name" value="Ribonuclease H-like superfamily/Ribonuclease H"/>
    <property type="match status" value="1"/>
</dbReference>
<dbReference type="RefSeq" id="XP_015176453.1">
    <property type="nucleotide sequence ID" value="XM_015320967.1"/>
</dbReference>
<dbReference type="PANTHER" id="PTHR22891">
    <property type="entry name" value="EUKARYOTIC TRANSLATION INITIATION FACTOR 2C"/>
    <property type="match status" value="1"/>
</dbReference>
<dbReference type="Proteomes" id="UP000694924">
    <property type="component" value="Unplaced"/>
</dbReference>
<dbReference type="SUPFAM" id="SSF53098">
    <property type="entry name" value="Ribonuclease H-like"/>
    <property type="match status" value="1"/>
</dbReference>
<gene>
    <name evidence="5" type="primary">LOC107066392</name>
</gene>
<comment type="similarity">
    <text evidence="1">Belongs to the argonaute family.</text>
</comment>
<dbReference type="Gene3D" id="2.170.260.10">
    <property type="entry name" value="paz domain"/>
    <property type="match status" value="1"/>
</dbReference>
<sequence length="939" mass="107514">MAEENNNDRMKYGIGRSSTLLQKIKQMAKNEPKVSNLFGVSSSTYHQEPVSLSQSQASSTVLPIIRGGKSFPSTLTQIESNVEETSTTLTVGKGRATFSCLRKIAPIGQPLLPEQQTRVPSNKTQQNVIRQPAIIYEQLSASNDDTGVLGKLSQLSVYEAPSSSSSSTLTTDVNQKLQVINRQGTSGTTVNIYSNYIDLKLEPGRGIYQYEVKFNPDIDSIALRRKLVNQHARKLGKALNFDGSLLYLPQKLSEEKIVYNSEHPRDGSLVTLTFIFKKKESINKNIQFLNILFGRILRALNLVRIGRQHFNPSNAHTVPQHKLEIWPGYITAINEHEGGIKLCVDIKHRVLRTETVYDIMKTIYNRNPTRYKDETTCEIIGTNVLTRYNNKSYRIDDIAWDKNPTYKFERKGKMTTIMDYYKNHWNIEIKDKEQPLLINHSTEMAPSGESLEKLTLLVPELCYISGLTDSIRSDYRIMKDLHQITNINPNYRNDIIKKFIQQIKTNDVAREILSPWGLEFDDNLTKFNGRILMPEPIYFGNNKIIQGKPNADWNNESTKNPVLRAPSLTNWTIFYYQKDTPNVTAFIKTVINISSQLGLKINKPREVPLPNDRTETYCRELHKHINNDLEMVVVVFPTNRTDRYSAIKKLCCVEKPIPSQVIMSRTISRPDKLRTITQKIMLQINCKLGGALWAVDIPFDKCMVCGIDVFHPDQGSRNRLSVAGFVASMDKLLTSWLSKICLHRSNQEIVDMLQICFISAIDEYKRRNGNYPNRIIVYRDGVGDGQIQVITNYEVKQLLETFTRIDPNYKPQLSVIVVQKRINTRLFYEEKGNLINPGSGTIIDSFITRANFYDFFLVPQSKNFGTVTPTHYIVAYDGSNMKPDHMQRFTYKLCHLYYNWAGTIKVPAPCQYAHKLAFLVGQNIQMEPDEKLCNKLFYL</sequence>
<dbReference type="InterPro" id="IPR003100">
    <property type="entry name" value="PAZ_dom"/>
</dbReference>
<protein>
    <submittedName>
        <fullName evidence="5">Piwi-like protein 1</fullName>
    </submittedName>
</protein>
<evidence type="ECO:0000259" key="3">
    <source>
        <dbReference type="PROSITE" id="PS50822"/>
    </source>
</evidence>
<dbReference type="InterPro" id="IPR036397">
    <property type="entry name" value="RNaseH_sf"/>
</dbReference>
<dbReference type="InterPro" id="IPR036085">
    <property type="entry name" value="PAZ_dom_sf"/>
</dbReference>
<reference evidence="5" key="1">
    <citation type="submission" date="2025-08" db="UniProtKB">
        <authorList>
            <consortium name="RefSeq"/>
        </authorList>
    </citation>
    <scope>IDENTIFICATION</scope>
    <source>
        <tissue evidence="5">Whole body</tissue>
    </source>
</reference>
<name>A0ABM1I8B6_POLDO</name>
<dbReference type="Pfam" id="PF23278">
    <property type="entry name" value="Piwi_N"/>
    <property type="match status" value="1"/>
</dbReference>
<dbReference type="PROSITE" id="PS50821">
    <property type="entry name" value="PAZ"/>
    <property type="match status" value="1"/>
</dbReference>
<evidence type="ECO:0000313" key="4">
    <source>
        <dbReference type="Proteomes" id="UP000694924"/>
    </source>
</evidence>
<dbReference type="GeneID" id="107066392"/>
<dbReference type="SMART" id="SM00950">
    <property type="entry name" value="Piwi"/>
    <property type="match status" value="1"/>
</dbReference>
<dbReference type="SUPFAM" id="SSF101690">
    <property type="entry name" value="PAZ domain"/>
    <property type="match status" value="1"/>
</dbReference>
<feature type="domain" description="Piwi" evidence="3">
    <location>
        <begin position="631"/>
        <end position="925"/>
    </location>
</feature>
<dbReference type="InterPro" id="IPR012337">
    <property type="entry name" value="RNaseH-like_sf"/>
</dbReference>
<accession>A0ABM1I8B6</accession>
<dbReference type="SMART" id="SM00949">
    <property type="entry name" value="PAZ"/>
    <property type="match status" value="1"/>
</dbReference>
<feature type="domain" description="PAZ" evidence="2">
    <location>
        <begin position="355"/>
        <end position="466"/>
    </location>
</feature>
<dbReference type="Gene3D" id="3.40.50.2300">
    <property type="match status" value="1"/>
</dbReference>
<dbReference type="Pfam" id="PF02170">
    <property type="entry name" value="PAZ"/>
    <property type="match status" value="1"/>
</dbReference>
<dbReference type="CDD" id="cd02845">
    <property type="entry name" value="PAZ_piwi_like"/>
    <property type="match status" value="1"/>
</dbReference>
<keyword evidence="4" id="KW-1185">Reference proteome</keyword>
<proteinExistence type="inferred from homology"/>
<dbReference type="CDD" id="cd04658">
    <property type="entry name" value="Piwi_piwi-like_Euk"/>
    <property type="match status" value="1"/>
</dbReference>
<dbReference type="InterPro" id="IPR003165">
    <property type="entry name" value="Piwi"/>
</dbReference>
<organism evidence="4 5">
    <name type="scientific">Polistes dominula</name>
    <name type="common">European paper wasp</name>
    <name type="synonym">Vespa dominula</name>
    <dbReference type="NCBI Taxonomy" id="743375"/>
    <lineage>
        <taxon>Eukaryota</taxon>
        <taxon>Metazoa</taxon>
        <taxon>Ecdysozoa</taxon>
        <taxon>Arthropoda</taxon>
        <taxon>Hexapoda</taxon>
        <taxon>Insecta</taxon>
        <taxon>Pterygota</taxon>
        <taxon>Neoptera</taxon>
        <taxon>Endopterygota</taxon>
        <taxon>Hymenoptera</taxon>
        <taxon>Apocrita</taxon>
        <taxon>Aculeata</taxon>
        <taxon>Vespoidea</taxon>
        <taxon>Vespidae</taxon>
        <taxon>Polistinae</taxon>
        <taxon>Polistini</taxon>
        <taxon>Polistes</taxon>
    </lineage>
</organism>
<evidence type="ECO:0000256" key="1">
    <source>
        <dbReference type="RuleBase" id="RU361178"/>
    </source>
</evidence>
<dbReference type="Pfam" id="PF02171">
    <property type="entry name" value="Piwi"/>
    <property type="match status" value="1"/>
</dbReference>
<evidence type="ECO:0000313" key="5">
    <source>
        <dbReference type="RefSeq" id="XP_015176453.1"/>
    </source>
</evidence>
<dbReference type="PROSITE" id="PS50822">
    <property type="entry name" value="PIWI"/>
    <property type="match status" value="1"/>
</dbReference>